<dbReference type="Gene3D" id="1.25.10.10">
    <property type="entry name" value="Leucine-rich Repeat Variant"/>
    <property type="match status" value="1"/>
</dbReference>
<dbReference type="PANTHER" id="PTHR16356:SF1">
    <property type="entry name" value="TRANSMEMBRANE AND COILED-COIL DOMAIN-CONTAINING PROTEIN 6"/>
    <property type="match status" value="1"/>
</dbReference>
<dbReference type="InterPro" id="IPR016024">
    <property type="entry name" value="ARM-type_fold"/>
</dbReference>
<keyword evidence="1" id="KW-1185">Reference proteome</keyword>
<proteinExistence type="predicted"/>
<evidence type="ECO:0000313" key="1">
    <source>
        <dbReference type="Proteomes" id="UP000504618"/>
    </source>
</evidence>
<organism evidence="1 2">
    <name type="scientific">Temnothorax curvispinosus</name>
    <dbReference type="NCBI Taxonomy" id="300111"/>
    <lineage>
        <taxon>Eukaryota</taxon>
        <taxon>Metazoa</taxon>
        <taxon>Ecdysozoa</taxon>
        <taxon>Arthropoda</taxon>
        <taxon>Hexapoda</taxon>
        <taxon>Insecta</taxon>
        <taxon>Pterygota</taxon>
        <taxon>Neoptera</taxon>
        <taxon>Endopterygota</taxon>
        <taxon>Hymenoptera</taxon>
        <taxon>Apocrita</taxon>
        <taxon>Aculeata</taxon>
        <taxon>Formicoidea</taxon>
        <taxon>Formicidae</taxon>
        <taxon>Myrmicinae</taxon>
        <taxon>Temnothorax</taxon>
    </lineage>
</organism>
<name>A0A6J1PN90_9HYME</name>
<protein>
    <submittedName>
        <fullName evidence="2">Uncharacterized protein LOC112454173</fullName>
    </submittedName>
</protein>
<dbReference type="OrthoDB" id="21522at2759"/>
<accession>A0A6J1PN90</accession>
<dbReference type="Proteomes" id="UP000504618">
    <property type="component" value="Unplaced"/>
</dbReference>
<dbReference type="RefSeq" id="XP_024871179.1">
    <property type="nucleotide sequence ID" value="XM_025015411.1"/>
</dbReference>
<dbReference type="GeneID" id="112454173"/>
<reference evidence="2" key="1">
    <citation type="submission" date="2025-08" db="UniProtKB">
        <authorList>
            <consortium name="RefSeq"/>
        </authorList>
    </citation>
    <scope>IDENTIFICATION</scope>
    <source>
        <tissue evidence="2">Whole body</tissue>
    </source>
</reference>
<dbReference type="InterPro" id="IPR011989">
    <property type="entry name" value="ARM-like"/>
</dbReference>
<dbReference type="AlphaFoldDB" id="A0A6J1PN90"/>
<sequence>MQTTDGERDEGAEFRLNDTNDRVETVRTELREAALMKRKENRVSAWNKSRTNLGECPGVEPFSSEYIDEKVKLLKRKRISLVDYRYLPNALIQSEENINAFLKVDQSLSGLVRDLSGNDPTLQLYAANCCCNIALGNTKACTALGKAVIPYLVVKLESLNYALLDICIWTIGNLVAGSDKAFSILHAQHCLKYIILLLHNCNDSVLPSVIYSLLHYVHVGFHKISESEKLELVQVIIKRNLLYENPNYIWLLALLSSSLICVEHLHAILPQVVDYLYSTFSNSDGMAQASEITASIRILANTLHDSCEDKIDILLRNPKYSNEDLHLLLNKLLSHPYMHIRRETLWLIGNLYNHRLSSISQNIKDLIPFLSALNQAFSSIENSV</sequence>
<dbReference type="SUPFAM" id="SSF48371">
    <property type="entry name" value="ARM repeat"/>
    <property type="match status" value="1"/>
</dbReference>
<evidence type="ECO:0000313" key="2">
    <source>
        <dbReference type="RefSeq" id="XP_024871179.1"/>
    </source>
</evidence>
<dbReference type="PANTHER" id="PTHR16356">
    <property type="entry name" value="TRANSMEMBRANE AND COILED-COIL DOMAIN-CONTAINING PROTEIN 6 TMCO6"/>
    <property type="match status" value="1"/>
</dbReference>
<gene>
    <name evidence="2" type="primary">LOC112454173</name>
</gene>